<dbReference type="InterPro" id="IPR043128">
    <property type="entry name" value="Rev_trsase/Diguanyl_cyclase"/>
</dbReference>
<evidence type="ECO:0008006" key="3">
    <source>
        <dbReference type="Google" id="ProtNLM"/>
    </source>
</evidence>
<protein>
    <recommendedName>
        <fullName evidence="3">Transcriptional regulator</fullName>
    </recommendedName>
</protein>
<keyword evidence="2" id="KW-1185">Reference proteome</keyword>
<organism evidence="1 2">
    <name type="scientific">Brevibacillus fortis</name>
    <dbReference type="NCBI Taxonomy" id="2126352"/>
    <lineage>
        <taxon>Bacteria</taxon>
        <taxon>Bacillati</taxon>
        <taxon>Bacillota</taxon>
        <taxon>Bacilli</taxon>
        <taxon>Bacillales</taxon>
        <taxon>Paenibacillaceae</taxon>
        <taxon>Brevibacillus</taxon>
    </lineage>
</organism>
<dbReference type="Gene3D" id="3.30.70.270">
    <property type="match status" value="1"/>
</dbReference>
<gene>
    <name evidence="1" type="ORF">C7R93_00380</name>
</gene>
<dbReference type="EMBL" id="PXZM01000001">
    <property type="protein sequence ID" value="PSK00934.1"/>
    <property type="molecule type" value="Genomic_DNA"/>
</dbReference>
<reference evidence="1 2" key="1">
    <citation type="submission" date="2018-03" db="EMBL/GenBank/DDBJ databases">
        <title>Brevisbacillus phylogenomics.</title>
        <authorList>
            <person name="Dunlap C."/>
        </authorList>
    </citation>
    <scope>NUCLEOTIDE SEQUENCE [LARGE SCALE GENOMIC DNA]</scope>
    <source>
        <strain evidence="1 2">NRRL NRS-1210</strain>
    </source>
</reference>
<dbReference type="RefSeq" id="WP_106836962.1">
    <property type="nucleotide sequence ID" value="NZ_JBCNIW010000033.1"/>
</dbReference>
<proteinExistence type="predicted"/>
<comment type="caution">
    <text evidence="1">The sequence shown here is derived from an EMBL/GenBank/DDBJ whole genome shotgun (WGS) entry which is preliminary data.</text>
</comment>
<accession>A0A2P7VNZ8</accession>
<name>A0A2P7VNZ8_9BACL</name>
<dbReference type="AlphaFoldDB" id="A0A2P7VNZ8"/>
<dbReference type="Proteomes" id="UP000240419">
    <property type="component" value="Unassembled WGS sequence"/>
</dbReference>
<evidence type="ECO:0000313" key="1">
    <source>
        <dbReference type="EMBL" id="PSK00934.1"/>
    </source>
</evidence>
<dbReference type="OrthoDB" id="4986073at2"/>
<evidence type="ECO:0000313" key="2">
    <source>
        <dbReference type="Proteomes" id="UP000240419"/>
    </source>
</evidence>
<sequence length="432" mass="49647">MFKIGVVGPKQSVERILAVAKEFEEGMNFVPYPYTETKETEKIVLENDQYVDHWLFSGPIPYLIAKQALDDDKRMEHIYPTESSIYKGFLEMVYTHRKLIDRVSVDMLLSTNFMEDSLHSINISVSDMYMKTFEATIDPQELLDFHLALWKEKKTDAAMTCYPTVYQALVEAGIPAYWISPSHMEIQQTVRVFVEKVRTSYFKDTQIGIEMIEVEQFDRIKESAKTPYHLQYLELRIKQALIKLCEQVDGSLLEHGNGRYVIFSTRGTIHREIPTLQSTVEFLAKEADTTVAVGIGFGETAFAAEMNAHRALRQSKEKAARDIVMIQDDGTIVEWVGQEEELIYSYRADDDEVLEKLKKGNISVKSYKKLDALLQKMGWTDFTTKDLAKYLQMSERNAQRIVADLCAVELAESSGEESQSTRGRPTKRYKLL</sequence>